<feature type="domain" description="RNA polymerase sigma-70 region 2" evidence="6">
    <location>
        <begin position="81"/>
        <end position="146"/>
    </location>
</feature>
<dbReference type="InterPro" id="IPR039425">
    <property type="entry name" value="RNA_pol_sigma-70-like"/>
</dbReference>
<evidence type="ECO:0000259" key="7">
    <source>
        <dbReference type="Pfam" id="PF04545"/>
    </source>
</evidence>
<comment type="similarity">
    <text evidence="1">Belongs to the sigma-70 factor family. ECF subfamily.</text>
</comment>
<keyword evidence="4" id="KW-0238">DNA-binding</keyword>
<dbReference type="InterPro" id="IPR013324">
    <property type="entry name" value="RNA_pol_sigma_r3/r4-like"/>
</dbReference>
<reference evidence="8" key="1">
    <citation type="submission" date="2022-09" db="EMBL/GenBank/DDBJ databases">
        <title>genome sequence of Deinococcus rubellus.</title>
        <authorList>
            <person name="Srinivasan S."/>
        </authorList>
    </citation>
    <scope>NUCLEOTIDE SEQUENCE</scope>
    <source>
        <strain evidence="8">Ant6</strain>
    </source>
</reference>
<dbReference type="CDD" id="cd06171">
    <property type="entry name" value="Sigma70_r4"/>
    <property type="match status" value="1"/>
</dbReference>
<evidence type="ECO:0000256" key="3">
    <source>
        <dbReference type="ARBA" id="ARBA00023082"/>
    </source>
</evidence>
<dbReference type="Gene3D" id="1.10.10.10">
    <property type="entry name" value="Winged helix-like DNA-binding domain superfamily/Winged helix DNA-binding domain"/>
    <property type="match status" value="1"/>
</dbReference>
<dbReference type="InterPro" id="IPR007627">
    <property type="entry name" value="RNA_pol_sigma70_r2"/>
</dbReference>
<dbReference type="SUPFAM" id="SSF88946">
    <property type="entry name" value="Sigma2 domain of RNA polymerase sigma factors"/>
    <property type="match status" value="1"/>
</dbReference>
<dbReference type="RefSeq" id="WP_260560897.1">
    <property type="nucleotide sequence ID" value="NZ_BAABEC010000182.1"/>
</dbReference>
<gene>
    <name evidence="8" type="ORF">N0D28_02895</name>
</gene>
<name>A0ABY5YLH4_9DEIO</name>
<dbReference type="Proteomes" id="UP001060261">
    <property type="component" value="Chromosome"/>
</dbReference>
<dbReference type="InterPro" id="IPR007630">
    <property type="entry name" value="RNA_pol_sigma70_r4"/>
</dbReference>
<keyword evidence="9" id="KW-1185">Reference proteome</keyword>
<keyword evidence="2" id="KW-0805">Transcription regulation</keyword>
<evidence type="ECO:0000313" key="9">
    <source>
        <dbReference type="Proteomes" id="UP001060261"/>
    </source>
</evidence>
<evidence type="ECO:0000256" key="5">
    <source>
        <dbReference type="ARBA" id="ARBA00023163"/>
    </source>
</evidence>
<proteinExistence type="inferred from homology"/>
<dbReference type="NCBIfam" id="TIGR02937">
    <property type="entry name" value="sigma70-ECF"/>
    <property type="match status" value="1"/>
</dbReference>
<sequence>MMLSVAATGWSGARFPVGEAAQRRGWLPQTRATKLGATLPGDTLSTMWTSDAAQAEVGPVPSDAELIARFAMRDEAALGELFDRYSAAAHGLALYILKENAAAQEIVHDSFLKVWNKPQLFDPQRAAFSTFILTVVRHAAISRLRGVRFHLPLEDEEGLPLPLADEKVDLLGLSEQRQVAERVQAALLALKLPQRETVERAYYRGETREAIAEAMGVPVGTVKSRLKYALEKLRGVLSDQGPDKESNGGGEDQ</sequence>
<dbReference type="InterPro" id="IPR036388">
    <property type="entry name" value="WH-like_DNA-bd_sf"/>
</dbReference>
<feature type="domain" description="RNA polymerase sigma-70 region 4" evidence="7">
    <location>
        <begin position="190"/>
        <end position="234"/>
    </location>
</feature>
<dbReference type="Pfam" id="PF04542">
    <property type="entry name" value="Sigma70_r2"/>
    <property type="match status" value="1"/>
</dbReference>
<evidence type="ECO:0000256" key="4">
    <source>
        <dbReference type="ARBA" id="ARBA00023125"/>
    </source>
</evidence>
<protein>
    <submittedName>
        <fullName evidence="8">Sigma-70 family RNA polymerase sigma factor</fullName>
    </submittedName>
</protein>
<evidence type="ECO:0000313" key="8">
    <source>
        <dbReference type="EMBL" id="UWX64628.1"/>
    </source>
</evidence>
<keyword evidence="5" id="KW-0804">Transcription</keyword>
<evidence type="ECO:0000259" key="6">
    <source>
        <dbReference type="Pfam" id="PF04542"/>
    </source>
</evidence>
<dbReference type="EMBL" id="CP104213">
    <property type="protein sequence ID" value="UWX64628.1"/>
    <property type="molecule type" value="Genomic_DNA"/>
</dbReference>
<dbReference type="PANTHER" id="PTHR43133:SF62">
    <property type="entry name" value="RNA POLYMERASE SIGMA FACTOR SIGZ"/>
    <property type="match status" value="1"/>
</dbReference>
<keyword evidence="3" id="KW-0731">Sigma factor</keyword>
<dbReference type="InterPro" id="IPR013325">
    <property type="entry name" value="RNA_pol_sigma_r2"/>
</dbReference>
<evidence type="ECO:0000256" key="2">
    <source>
        <dbReference type="ARBA" id="ARBA00023015"/>
    </source>
</evidence>
<dbReference type="Gene3D" id="1.10.1740.10">
    <property type="match status" value="1"/>
</dbReference>
<dbReference type="SUPFAM" id="SSF88659">
    <property type="entry name" value="Sigma3 and sigma4 domains of RNA polymerase sigma factors"/>
    <property type="match status" value="1"/>
</dbReference>
<evidence type="ECO:0000256" key="1">
    <source>
        <dbReference type="ARBA" id="ARBA00010641"/>
    </source>
</evidence>
<dbReference type="Pfam" id="PF04545">
    <property type="entry name" value="Sigma70_r4"/>
    <property type="match status" value="1"/>
</dbReference>
<dbReference type="PANTHER" id="PTHR43133">
    <property type="entry name" value="RNA POLYMERASE ECF-TYPE SIGMA FACTO"/>
    <property type="match status" value="1"/>
</dbReference>
<organism evidence="8 9">
    <name type="scientific">Deinococcus rubellus</name>
    <dbReference type="NCBI Taxonomy" id="1889240"/>
    <lineage>
        <taxon>Bacteria</taxon>
        <taxon>Thermotogati</taxon>
        <taxon>Deinococcota</taxon>
        <taxon>Deinococci</taxon>
        <taxon>Deinococcales</taxon>
        <taxon>Deinococcaceae</taxon>
        <taxon>Deinococcus</taxon>
    </lineage>
</organism>
<dbReference type="InterPro" id="IPR014284">
    <property type="entry name" value="RNA_pol_sigma-70_dom"/>
</dbReference>
<accession>A0ABY5YLH4</accession>